<dbReference type="EMBL" id="JAAAIN010005766">
    <property type="protein sequence ID" value="KAG0273096.1"/>
    <property type="molecule type" value="Genomic_DNA"/>
</dbReference>
<feature type="compositionally biased region" description="Pro residues" evidence="1">
    <location>
        <begin position="133"/>
        <end position="144"/>
    </location>
</feature>
<feature type="region of interest" description="Disordered" evidence="1">
    <location>
        <begin position="114"/>
        <end position="151"/>
    </location>
</feature>
<feature type="compositionally biased region" description="Low complexity" evidence="1">
    <location>
        <begin position="114"/>
        <end position="132"/>
    </location>
</feature>
<comment type="caution">
    <text evidence="2">The sequence shown here is derived from an EMBL/GenBank/DDBJ whole genome shotgun (WGS) entry which is preliminary data.</text>
</comment>
<organism evidence="2 3">
    <name type="scientific">Linnemannia gamsii</name>
    <dbReference type="NCBI Taxonomy" id="64522"/>
    <lineage>
        <taxon>Eukaryota</taxon>
        <taxon>Fungi</taxon>
        <taxon>Fungi incertae sedis</taxon>
        <taxon>Mucoromycota</taxon>
        <taxon>Mortierellomycotina</taxon>
        <taxon>Mortierellomycetes</taxon>
        <taxon>Mortierellales</taxon>
        <taxon>Mortierellaceae</taxon>
        <taxon>Linnemannia</taxon>
    </lineage>
</organism>
<proteinExistence type="predicted"/>
<gene>
    <name evidence="2" type="ORF">BGZ97_010799</name>
</gene>
<name>A0A9P6QMD9_9FUNG</name>
<feature type="non-terminal residue" evidence="2">
    <location>
        <position position="171"/>
    </location>
</feature>
<accession>A0A9P6QMD9</accession>
<reference evidence="2" key="1">
    <citation type="journal article" date="2020" name="Fungal Divers.">
        <title>Resolving the Mortierellaceae phylogeny through synthesis of multi-gene phylogenetics and phylogenomics.</title>
        <authorList>
            <person name="Vandepol N."/>
            <person name="Liber J."/>
            <person name="Desiro A."/>
            <person name="Na H."/>
            <person name="Kennedy M."/>
            <person name="Barry K."/>
            <person name="Grigoriev I.V."/>
            <person name="Miller A.N."/>
            <person name="O'Donnell K."/>
            <person name="Stajich J.E."/>
            <person name="Bonito G."/>
        </authorList>
    </citation>
    <scope>NUCLEOTIDE SEQUENCE</scope>
    <source>
        <strain evidence="2">NVP60</strain>
    </source>
</reference>
<protein>
    <submittedName>
        <fullName evidence="2">Uncharacterized protein</fullName>
    </submittedName>
</protein>
<dbReference type="AlphaFoldDB" id="A0A9P6QMD9"/>
<dbReference type="OrthoDB" id="2437687at2759"/>
<evidence type="ECO:0000256" key="1">
    <source>
        <dbReference type="SAM" id="MobiDB-lite"/>
    </source>
</evidence>
<keyword evidence="3" id="KW-1185">Reference proteome</keyword>
<sequence>MSDSFIDINEEALVALLWGEKSRQLDNVWEGTHYSHNWAAAKQGSSYGEVIKELFIGDRDAIKEARNKRQTTYGKRTTTMAERQETHPHIYGQLELARYLTRRINFFREQHNASLTASTPPLSSSTSSSSTAPVPPPLPTPPQQPRIRTDGEQLQILAYDLTKPRQPSSHK</sequence>
<evidence type="ECO:0000313" key="3">
    <source>
        <dbReference type="Proteomes" id="UP000823405"/>
    </source>
</evidence>
<evidence type="ECO:0000313" key="2">
    <source>
        <dbReference type="EMBL" id="KAG0273096.1"/>
    </source>
</evidence>
<dbReference type="Proteomes" id="UP000823405">
    <property type="component" value="Unassembled WGS sequence"/>
</dbReference>